<accession>A0A409XT30</accession>
<protein>
    <submittedName>
        <fullName evidence="1">Uncharacterized protein</fullName>
    </submittedName>
</protein>
<keyword evidence="2" id="KW-1185">Reference proteome</keyword>
<dbReference type="AlphaFoldDB" id="A0A409XT30"/>
<dbReference type="Proteomes" id="UP000283269">
    <property type="component" value="Unassembled WGS sequence"/>
</dbReference>
<dbReference type="InParanoid" id="A0A409XT30"/>
<name>A0A409XT30_PSICY</name>
<comment type="caution">
    <text evidence="1">The sequence shown here is derived from an EMBL/GenBank/DDBJ whole genome shotgun (WGS) entry which is preliminary data.</text>
</comment>
<gene>
    <name evidence="1" type="ORF">CVT25_013579</name>
</gene>
<organism evidence="1 2">
    <name type="scientific">Psilocybe cyanescens</name>
    <dbReference type="NCBI Taxonomy" id="93625"/>
    <lineage>
        <taxon>Eukaryota</taxon>
        <taxon>Fungi</taxon>
        <taxon>Dikarya</taxon>
        <taxon>Basidiomycota</taxon>
        <taxon>Agaricomycotina</taxon>
        <taxon>Agaricomycetes</taxon>
        <taxon>Agaricomycetidae</taxon>
        <taxon>Agaricales</taxon>
        <taxon>Agaricineae</taxon>
        <taxon>Strophariaceae</taxon>
        <taxon>Psilocybe</taxon>
    </lineage>
</organism>
<proteinExistence type="predicted"/>
<sequence>MSFCTSSLSSFSRILEAEHAFIPQNENTVQGLHLPGARPIHPAEAAPPPYENNSAINVDASAAASVEADAMAQIVETAEIHWAEAAQGPVLPDPMAHAPAGTNAGTHVDPPIAGVEAIIKDNLSALVVAFNRRLLPVRVVVGRWFRRAIRNGGPAHRRHDLV</sequence>
<dbReference type="EMBL" id="NHYD01000598">
    <property type="protein sequence ID" value="PPQ93870.1"/>
    <property type="molecule type" value="Genomic_DNA"/>
</dbReference>
<evidence type="ECO:0000313" key="2">
    <source>
        <dbReference type="Proteomes" id="UP000283269"/>
    </source>
</evidence>
<evidence type="ECO:0000313" key="1">
    <source>
        <dbReference type="EMBL" id="PPQ93870.1"/>
    </source>
</evidence>
<reference evidence="1 2" key="1">
    <citation type="journal article" date="2018" name="Evol. Lett.">
        <title>Horizontal gene cluster transfer increased hallucinogenic mushroom diversity.</title>
        <authorList>
            <person name="Reynolds H.T."/>
            <person name="Vijayakumar V."/>
            <person name="Gluck-Thaler E."/>
            <person name="Korotkin H.B."/>
            <person name="Matheny P.B."/>
            <person name="Slot J.C."/>
        </authorList>
    </citation>
    <scope>NUCLEOTIDE SEQUENCE [LARGE SCALE GENOMIC DNA]</scope>
    <source>
        <strain evidence="1 2">2631</strain>
    </source>
</reference>